<feature type="transmembrane region" description="Helical" evidence="2">
    <location>
        <begin position="131"/>
        <end position="152"/>
    </location>
</feature>
<feature type="region of interest" description="Disordered" evidence="1">
    <location>
        <begin position="365"/>
        <end position="393"/>
    </location>
</feature>
<protein>
    <submittedName>
        <fullName evidence="3">Uncharacterized protein</fullName>
    </submittedName>
</protein>
<feature type="transmembrane region" description="Helical" evidence="2">
    <location>
        <begin position="164"/>
        <end position="185"/>
    </location>
</feature>
<feature type="compositionally biased region" description="Polar residues" evidence="1">
    <location>
        <begin position="367"/>
        <end position="381"/>
    </location>
</feature>
<reference evidence="3" key="1">
    <citation type="submission" date="2014-12" db="EMBL/GenBank/DDBJ databases">
        <title>Insight into the proteome of Arion vulgaris.</title>
        <authorList>
            <person name="Aradska J."/>
            <person name="Bulat T."/>
            <person name="Smidak R."/>
            <person name="Sarate P."/>
            <person name="Gangsoo J."/>
            <person name="Sialana F."/>
            <person name="Bilban M."/>
            <person name="Lubec G."/>
        </authorList>
    </citation>
    <scope>NUCLEOTIDE SEQUENCE</scope>
    <source>
        <tissue evidence="3">Skin</tissue>
    </source>
</reference>
<keyword evidence="2" id="KW-0472">Membrane</keyword>
<feature type="transmembrane region" description="Helical" evidence="2">
    <location>
        <begin position="213"/>
        <end position="234"/>
    </location>
</feature>
<dbReference type="AlphaFoldDB" id="A0A0B6YCH1"/>
<evidence type="ECO:0000256" key="2">
    <source>
        <dbReference type="SAM" id="Phobius"/>
    </source>
</evidence>
<proteinExistence type="predicted"/>
<accession>A0A0B6YCH1</accession>
<feature type="transmembrane region" description="Helical" evidence="2">
    <location>
        <begin position="103"/>
        <end position="125"/>
    </location>
</feature>
<keyword evidence="2" id="KW-1133">Transmembrane helix</keyword>
<evidence type="ECO:0000256" key="1">
    <source>
        <dbReference type="SAM" id="MobiDB-lite"/>
    </source>
</evidence>
<name>A0A0B6YCH1_9EUPU</name>
<keyword evidence="2" id="KW-0812">Transmembrane</keyword>
<feature type="region of interest" description="Disordered" evidence="1">
    <location>
        <begin position="279"/>
        <end position="352"/>
    </location>
</feature>
<feature type="compositionally biased region" description="Polar residues" evidence="1">
    <location>
        <begin position="335"/>
        <end position="346"/>
    </location>
</feature>
<feature type="transmembrane region" description="Helical" evidence="2">
    <location>
        <begin position="6"/>
        <end position="27"/>
    </location>
</feature>
<feature type="transmembrane region" description="Helical" evidence="2">
    <location>
        <begin position="74"/>
        <end position="96"/>
    </location>
</feature>
<dbReference type="EMBL" id="HACG01006320">
    <property type="protein sequence ID" value="CEK53185.1"/>
    <property type="molecule type" value="Transcribed_RNA"/>
</dbReference>
<feature type="non-terminal residue" evidence="3">
    <location>
        <position position="401"/>
    </location>
</feature>
<sequence length="401" mass="45534">IMLDLLYSGCAAVALGVKMLTDVLKYIIHVNYELVATVIDNLTHFVTSLVYIFGHFRQGVVTILTNIMNFFLEIHIIITTILISLWNCVTCIYKLLQFCYANIATLCLSCANYMSTCFLTLTYVFGNIHNFLTVSVDMSTSLIIASISTIFLSLTTLGSYCVHFITGVWQGLGFVLSSVALFPTYCFQSVKSMWVKATEYIASIVTVTTKETYLGIVVLCLLYLTLSNTFRYLYSRGLSLFPRRIHRRRTRENAMNWQFDRGFESDFEDLYSSDTEDFSWISPTEANNNDIDDSDDVADGDMNDRDSNNSENVSDVDGDSDSEEYTVVTEESDSDASINSQTFSTESSDHEIEVQLPPMDKCHRLCSRSTTPSRLPKTVNSPEEFDREMERERDKRKCVIC</sequence>
<gene>
    <name evidence="3" type="primary">ORF19366</name>
</gene>
<organism evidence="3">
    <name type="scientific">Arion vulgaris</name>
    <dbReference type="NCBI Taxonomy" id="1028688"/>
    <lineage>
        <taxon>Eukaryota</taxon>
        <taxon>Metazoa</taxon>
        <taxon>Spiralia</taxon>
        <taxon>Lophotrochozoa</taxon>
        <taxon>Mollusca</taxon>
        <taxon>Gastropoda</taxon>
        <taxon>Heterobranchia</taxon>
        <taxon>Euthyneura</taxon>
        <taxon>Panpulmonata</taxon>
        <taxon>Eupulmonata</taxon>
        <taxon>Stylommatophora</taxon>
        <taxon>Helicina</taxon>
        <taxon>Arionoidea</taxon>
        <taxon>Arionidae</taxon>
        <taxon>Arion</taxon>
    </lineage>
</organism>
<evidence type="ECO:0000313" key="3">
    <source>
        <dbReference type="EMBL" id="CEK53185.1"/>
    </source>
</evidence>
<feature type="compositionally biased region" description="Acidic residues" evidence="1">
    <location>
        <begin position="290"/>
        <end position="301"/>
    </location>
</feature>
<feature type="non-terminal residue" evidence="3">
    <location>
        <position position="1"/>
    </location>
</feature>
<feature type="compositionally biased region" description="Acidic residues" evidence="1">
    <location>
        <begin position="314"/>
        <end position="334"/>
    </location>
</feature>
<feature type="transmembrane region" description="Helical" evidence="2">
    <location>
        <begin position="34"/>
        <end position="54"/>
    </location>
</feature>